<dbReference type="PANTHER" id="PTHR21695:SF0">
    <property type="entry name" value="ZINC FINGER PROTEIN 414"/>
    <property type="match status" value="1"/>
</dbReference>
<dbReference type="PANTHER" id="PTHR21695">
    <property type="entry name" value="ZINC FINGER PROTEIN 414"/>
    <property type="match status" value="1"/>
</dbReference>
<evidence type="ECO:0000313" key="2">
    <source>
        <dbReference type="EMBL" id="NXX76104.1"/>
    </source>
</evidence>
<dbReference type="InterPro" id="IPR039882">
    <property type="entry name" value="ZN414"/>
</dbReference>
<protein>
    <submittedName>
        <fullName evidence="2">ZN414 protein</fullName>
    </submittedName>
</protein>
<dbReference type="EMBL" id="WBNH01002389">
    <property type="protein sequence ID" value="NXX76104.1"/>
    <property type="molecule type" value="Genomic_DNA"/>
</dbReference>
<evidence type="ECO:0000313" key="3">
    <source>
        <dbReference type="Proteomes" id="UP000654395"/>
    </source>
</evidence>
<feature type="non-terminal residue" evidence="2">
    <location>
        <position position="1"/>
    </location>
</feature>
<name>A0A852KGE5_UROIN</name>
<feature type="non-terminal residue" evidence="2">
    <location>
        <position position="185"/>
    </location>
</feature>
<dbReference type="OrthoDB" id="8730587at2759"/>
<feature type="compositionally biased region" description="Low complexity" evidence="1">
    <location>
        <begin position="63"/>
        <end position="79"/>
    </location>
</feature>
<feature type="region of interest" description="Disordered" evidence="1">
    <location>
        <begin position="63"/>
        <end position="83"/>
    </location>
</feature>
<feature type="region of interest" description="Disordered" evidence="1">
    <location>
        <begin position="1"/>
        <end position="24"/>
    </location>
</feature>
<sequence length="185" mass="19911">RLGAHRPPRAARLTGGSATAPPGSSFPFPTAGTFPVRVIIVLESVPCSCSCSSSLGAVPVSVRSGAAPGAASPAAPRPGTRGSRLQRCLEEKPRCECQPTPPLLRLWRHSSSSRIVWEHTRGRYSCLQCPFRSASRHDMTLHVEEHRRNPPAPARLGTDVDFGVSLGSFHTKLPPEVENSLYSQL</sequence>
<dbReference type="AlphaFoldDB" id="A0A852KGE5"/>
<proteinExistence type="predicted"/>
<organism evidence="2 3">
    <name type="scientific">Urocolius indicus</name>
    <name type="common">Red-faced mousebird</name>
    <name type="synonym">Colius indicus</name>
    <dbReference type="NCBI Taxonomy" id="458196"/>
    <lineage>
        <taxon>Eukaryota</taxon>
        <taxon>Metazoa</taxon>
        <taxon>Chordata</taxon>
        <taxon>Craniata</taxon>
        <taxon>Vertebrata</taxon>
        <taxon>Euteleostomi</taxon>
        <taxon>Archelosauria</taxon>
        <taxon>Archosauria</taxon>
        <taxon>Dinosauria</taxon>
        <taxon>Saurischia</taxon>
        <taxon>Theropoda</taxon>
        <taxon>Coelurosauria</taxon>
        <taxon>Aves</taxon>
        <taxon>Neognathae</taxon>
        <taxon>Neoaves</taxon>
        <taxon>Telluraves</taxon>
        <taxon>Coraciimorphae</taxon>
        <taxon>Coliiformes</taxon>
        <taxon>Coliidae</taxon>
        <taxon>Urocolius</taxon>
    </lineage>
</organism>
<reference evidence="2" key="1">
    <citation type="submission" date="2020-02" db="EMBL/GenBank/DDBJ databases">
        <title>Bird 10,000 Genomes (B10K) Project - Family phase.</title>
        <authorList>
            <person name="Zhang G."/>
        </authorList>
    </citation>
    <scope>NUCLEOTIDE SEQUENCE</scope>
    <source>
        <strain evidence="2">B10K-DU-030-59</strain>
    </source>
</reference>
<keyword evidence="3" id="KW-1185">Reference proteome</keyword>
<accession>A0A852KGE5</accession>
<dbReference type="Proteomes" id="UP000654395">
    <property type="component" value="Unassembled WGS sequence"/>
</dbReference>
<comment type="caution">
    <text evidence="2">The sequence shown here is derived from an EMBL/GenBank/DDBJ whole genome shotgun (WGS) entry which is preliminary data.</text>
</comment>
<gene>
    <name evidence="2" type="primary">Znf414</name>
    <name evidence="2" type="ORF">UROIND_R05721</name>
</gene>
<evidence type="ECO:0000256" key="1">
    <source>
        <dbReference type="SAM" id="MobiDB-lite"/>
    </source>
</evidence>